<accession>A0AAV9R744</accession>
<reference evidence="1 2" key="1">
    <citation type="submission" date="2021-06" db="EMBL/GenBank/DDBJ databases">
        <authorList>
            <person name="Palmer J.M."/>
        </authorList>
    </citation>
    <scope>NUCLEOTIDE SEQUENCE [LARGE SCALE GENOMIC DNA]</scope>
    <source>
        <strain evidence="1 2">MEX-2019</strain>
        <tissue evidence="1">Muscle</tissue>
    </source>
</reference>
<protein>
    <submittedName>
        <fullName evidence="1">Uncharacterized protein</fullName>
    </submittedName>
</protein>
<evidence type="ECO:0000313" key="1">
    <source>
        <dbReference type="EMBL" id="KAK5604239.1"/>
    </source>
</evidence>
<name>A0AAV9R744_9TELE</name>
<sequence>MPCNYFPLYLDTVYSSKPQRPQRNSLSGRCNPHFHPQQVTTSCGGYHGLLTCRISCHCESGFYSLHCTRLPIVVSVHFVKTGAQIKNSLAVNNLLSHEKFTVDSITLCFIKKNKKKICGKPAFY</sequence>
<organism evidence="1 2">
    <name type="scientific">Crenichthys baileyi</name>
    <name type="common">White River springfish</name>
    <dbReference type="NCBI Taxonomy" id="28760"/>
    <lineage>
        <taxon>Eukaryota</taxon>
        <taxon>Metazoa</taxon>
        <taxon>Chordata</taxon>
        <taxon>Craniata</taxon>
        <taxon>Vertebrata</taxon>
        <taxon>Euteleostomi</taxon>
        <taxon>Actinopterygii</taxon>
        <taxon>Neopterygii</taxon>
        <taxon>Teleostei</taxon>
        <taxon>Neoteleostei</taxon>
        <taxon>Acanthomorphata</taxon>
        <taxon>Ovalentaria</taxon>
        <taxon>Atherinomorphae</taxon>
        <taxon>Cyprinodontiformes</taxon>
        <taxon>Goodeidae</taxon>
        <taxon>Crenichthys</taxon>
    </lineage>
</organism>
<gene>
    <name evidence="1" type="ORF">CRENBAI_020750</name>
</gene>
<dbReference type="EMBL" id="JAHHUM010002360">
    <property type="protein sequence ID" value="KAK5604239.1"/>
    <property type="molecule type" value="Genomic_DNA"/>
</dbReference>
<comment type="caution">
    <text evidence="1">The sequence shown here is derived from an EMBL/GenBank/DDBJ whole genome shotgun (WGS) entry which is preliminary data.</text>
</comment>
<proteinExistence type="predicted"/>
<dbReference type="AlphaFoldDB" id="A0AAV9R744"/>
<dbReference type="Proteomes" id="UP001311232">
    <property type="component" value="Unassembled WGS sequence"/>
</dbReference>
<keyword evidence="2" id="KW-1185">Reference proteome</keyword>
<evidence type="ECO:0000313" key="2">
    <source>
        <dbReference type="Proteomes" id="UP001311232"/>
    </source>
</evidence>